<dbReference type="Gene3D" id="1.10.10.10">
    <property type="entry name" value="Winged helix-like DNA-binding domain superfamily/Winged helix DNA-binding domain"/>
    <property type="match status" value="1"/>
</dbReference>
<dbReference type="CDD" id="cd00090">
    <property type="entry name" value="HTH_ARSR"/>
    <property type="match status" value="1"/>
</dbReference>
<dbReference type="InterPro" id="IPR057527">
    <property type="entry name" value="HVO_A0261-like_N"/>
</dbReference>
<dbReference type="AlphaFoldDB" id="A0A126R0W2"/>
<reference evidence="4" key="2">
    <citation type="submission" date="2016-02" db="EMBL/GenBank/DDBJ databases">
        <title>The draft genome sequence of the rumen methanogen Methanobrevibacter olleyae YLM1.</title>
        <authorList>
            <consortium name="New Zealand Agricultural Greenhouse Gas Research Centre/Pastoral Greenhouse Gas Research Consortium"/>
            <person name="Kelly W.J."/>
            <person name="Li D."/>
            <person name="Lambie S.C."/>
            <person name="Attwood G.T."/>
            <person name="Altermann E."/>
            <person name="Leahy S.C."/>
        </authorList>
    </citation>
    <scope>NUCLEOTIDE SEQUENCE [LARGE SCALE GENOMIC DNA]</scope>
    <source>
        <strain evidence="4">YLM1</strain>
    </source>
</reference>
<dbReference type="EMBL" id="CP014265">
    <property type="protein sequence ID" value="AMK15599.1"/>
    <property type="molecule type" value="Genomic_DNA"/>
</dbReference>
<dbReference type="Proteomes" id="UP000183442">
    <property type="component" value="Unassembled WGS sequence"/>
</dbReference>
<evidence type="ECO:0000313" key="3">
    <source>
        <dbReference type="EMBL" id="SFL74114.1"/>
    </source>
</evidence>
<dbReference type="OrthoDB" id="74749at2157"/>
<feature type="domain" description="HVO-A0261-like N-terminal" evidence="1">
    <location>
        <begin position="8"/>
        <end position="85"/>
    </location>
</feature>
<organism evidence="2 4">
    <name type="scientific">Methanobrevibacter olleyae</name>
    <dbReference type="NCBI Taxonomy" id="294671"/>
    <lineage>
        <taxon>Archaea</taxon>
        <taxon>Methanobacteriati</taxon>
        <taxon>Methanobacteriota</taxon>
        <taxon>Methanomada group</taxon>
        <taxon>Methanobacteria</taxon>
        <taxon>Methanobacteriales</taxon>
        <taxon>Methanobacteriaceae</taxon>
        <taxon>Methanobrevibacter</taxon>
    </lineage>
</organism>
<sequence>MNDDEKINIQFIKMSKNREKVLESLKEETLNPTEISKKTKIHRNNVSRTLSQLREKDLIRLLNPQTKRGRLYELTEYGKRILDLMNSK</sequence>
<dbReference type="GeneID" id="28489342"/>
<dbReference type="InterPro" id="IPR036388">
    <property type="entry name" value="WH-like_DNA-bd_sf"/>
</dbReference>
<evidence type="ECO:0000313" key="4">
    <source>
        <dbReference type="Proteomes" id="UP000066376"/>
    </source>
</evidence>
<proteinExistence type="predicted"/>
<dbReference type="Proteomes" id="UP000066376">
    <property type="component" value="Chromosome"/>
</dbReference>
<dbReference type="InterPro" id="IPR036390">
    <property type="entry name" value="WH_DNA-bd_sf"/>
</dbReference>
<evidence type="ECO:0000259" key="1">
    <source>
        <dbReference type="Pfam" id="PF25213"/>
    </source>
</evidence>
<dbReference type="EMBL" id="FOTL01000033">
    <property type="protein sequence ID" value="SFL74114.1"/>
    <property type="molecule type" value="Genomic_DNA"/>
</dbReference>
<dbReference type="Pfam" id="PF25213">
    <property type="entry name" value="HVO_A0261_N"/>
    <property type="match status" value="1"/>
</dbReference>
<dbReference type="PATRIC" id="fig|294671.3.peg.1091"/>
<evidence type="ECO:0000313" key="5">
    <source>
        <dbReference type="Proteomes" id="UP000183442"/>
    </source>
</evidence>
<protein>
    <submittedName>
        <fullName evidence="2">Transcriptional regulator</fullName>
    </submittedName>
    <submittedName>
        <fullName evidence="3">Winged helix-turn-helix</fullName>
    </submittedName>
</protein>
<dbReference type="SUPFAM" id="SSF46785">
    <property type="entry name" value="Winged helix' DNA-binding domain"/>
    <property type="match status" value="1"/>
</dbReference>
<dbReference type="RefSeq" id="WP_067146971.1">
    <property type="nucleotide sequence ID" value="NZ_CP014265.1"/>
</dbReference>
<accession>A0A126R0W2</accession>
<evidence type="ECO:0000313" key="2">
    <source>
        <dbReference type="EMBL" id="AMK15599.1"/>
    </source>
</evidence>
<dbReference type="KEGG" id="mol:YLM1_1042"/>
<reference evidence="3" key="4">
    <citation type="submission" date="2016-10" db="EMBL/GenBank/DDBJ databases">
        <authorList>
            <person name="de Groot N.N."/>
        </authorList>
    </citation>
    <scope>NUCLEOTIDE SEQUENCE [LARGE SCALE GENOMIC DNA]</scope>
    <source>
        <strain evidence="3">DSM 16632</strain>
    </source>
</reference>
<reference evidence="2 4" key="1">
    <citation type="journal article" date="2016" name="Genome Announc.">
        <title>Draft Genome Sequence of the Rumen Methanogen Methanobrevibacter olleyae YLM1.</title>
        <authorList>
            <person name="Kelly W.J."/>
            <person name="Li D."/>
            <person name="Lambie S.C."/>
            <person name="Cox F."/>
            <person name="Attwood G.T."/>
            <person name="Altermann E."/>
            <person name="Leahy S.C."/>
        </authorList>
    </citation>
    <scope>NUCLEOTIDE SEQUENCE [LARGE SCALE GENOMIC DNA]</scope>
    <source>
        <strain evidence="2 4">YLM1</strain>
    </source>
</reference>
<gene>
    <name evidence="3" type="ORF">SAMN02910297_01647</name>
    <name evidence="2" type="ORF">YLM1_1042</name>
</gene>
<reference evidence="5" key="3">
    <citation type="submission" date="2016-10" db="EMBL/GenBank/DDBJ databases">
        <authorList>
            <person name="Varghese N."/>
        </authorList>
    </citation>
    <scope>NUCLEOTIDE SEQUENCE [LARGE SCALE GENOMIC DNA]</scope>
    <source>
        <strain evidence="5">DSM 16632</strain>
    </source>
</reference>
<dbReference type="InterPro" id="IPR011991">
    <property type="entry name" value="ArsR-like_HTH"/>
</dbReference>
<keyword evidence="4" id="KW-1185">Reference proteome</keyword>
<name>A0A126R0W2_METOL</name>